<dbReference type="InterPro" id="IPR016024">
    <property type="entry name" value="ARM-type_fold"/>
</dbReference>
<dbReference type="InterPro" id="IPR001202">
    <property type="entry name" value="WW_dom"/>
</dbReference>
<dbReference type="SUPFAM" id="SSF48371">
    <property type="entry name" value="ARM repeat"/>
    <property type="match status" value="1"/>
</dbReference>
<proteinExistence type="inferred from homology"/>
<organism evidence="9 10">
    <name type="scientific">Saprolegnia parasitica (strain CBS 223.65)</name>
    <dbReference type="NCBI Taxonomy" id="695850"/>
    <lineage>
        <taxon>Eukaryota</taxon>
        <taxon>Sar</taxon>
        <taxon>Stramenopiles</taxon>
        <taxon>Oomycota</taxon>
        <taxon>Saprolegniomycetes</taxon>
        <taxon>Saprolegniales</taxon>
        <taxon>Saprolegniaceae</taxon>
        <taxon>Saprolegnia</taxon>
    </lineage>
</organism>
<keyword evidence="3" id="KW-0678">Repressor</keyword>
<dbReference type="InterPro" id="IPR006942">
    <property type="entry name" value="TH1"/>
</dbReference>
<evidence type="ECO:0000256" key="1">
    <source>
        <dbReference type="ARBA" id="ARBA00004123"/>
    </source>
</evidence>
<feature type="domain" description="WW" evidence="8">
    <location>
        <begin position="1"/>
        <end position="31"/>
    </location>
</feature>
<dbReference type="Gene3D" id="2.20.70.10">
    <property type="match status" value="2"/>
</dbReference>
<reference evidence="9 10" key="1">
    <citation type="journal article" date="2013" name="PLoS Genet.">
        <title>Distinctive expansion of potential virulence genes in the genome of the oomycete fish pathogen Saprolegnia parasitica.</title>
        <authorList>
            <person name="Jiang R.H."/>
            <person name="de Bruijn I."/>
            <person name="Haas B.J."/>
            <person name="Belmonte R."/>
            <person name="Lobach L."/>
            <person name="Christie J."/>
            <person name="van den Ackerveken G."/>
            <person name="Bottin A."/>
            <person name="Bulone V."/>
            <person name="Diaz-Moreno S.M."/>
            <person name="Dumas B."/>
            <person name="Fan L."/>
            <person name="Gaulin E."/>
            <person name="Govers F."/>
            <person name="Grenville-Briggs L.J."/>
            <person name="Horner N.R."/>
            <person name="Levin J.Z."/>
            <person name="Mammella M."/>
            <person name="Meijer H.J."/>
            <person name="Morris P."/>
            <person name="Nusbaum C."/>
            <person name="Oome S."/>
            <person name="Phillips A.J."/>
            <person name="van Rooyen D."/>
            <person name="Rzeszutek E."/>
            <person name="Saraiva M."/>
            <person name="Secombes C.J."/>
            <person name="Seidl M.F."/>
            <person name="Snel B."/>
            <person name="Stassen J.H."/>
            <person name="Sykes S."/>
            <person name="Tripathy S."/>
            <person name="van den Berg H."/>
            <person name="Vega-Arreguin J.C."/>
            <person name="Wawra S."/>
            <person name="Young S.K."/>
            <person name="Zeng Q."/>
            <person name="Dieguez-Uribeondo J."/>
            <person name="Russ C."/>
            <person name="Tyler B.M."/>
            <person name="van West P."/>
        </authorList>
    </citation>
    <scope>NUCLEOTIDE SEQUENCE [LARGE SCALE GENOMIC DNA]</scope>
    <source>
        <strain evidence="9 10">CBS 223.65</strain>
    </source>
</reference>
<dbReference type="EMBL" id="KK583275">
    <property type="protein sequence ID" value="KDO22068.1"/>
    <property type="molecule type" value="Genomic_DNA"/>
</dbReference>
<dbReference type="Proteomes" id="UP000030745">
    <property type="component" value="Unassembled WGS sequence"/>
</dbReference>
<dbReference type="PANTHER" id="PTHR12144">
    <property type="entry name" value="NEGATIVE ELONGATION FACTOR D"/>
    <property type="match status" value="1"/>
</dbReference>
<dbReference type="PROSITE" id="PS01159">
    <property type="entry name" value="WW_DOMAIN_1"/>
    <property type="match status" value="1"/>
</dbReference>
<evidence type="ECO:0000313" key="10">
    <source>
        <dbReference type="Proteomes" id="UP000030745"/>
    </source>
</evidence>
<feature type="region of interest" description="Disordered" evidence="7">
    <location>
        <begin position="90"/>
        <end position="188"/>
    </location>
</feature>
<dbReference type="GO" id="GO:0003723">
    <property type="term" value="F:RNA binding"/>
    <property type="evidence" value="ECO:0007669"/>
    <property type="project" value="TreeGrafter"/>
</dbReference>
<dbReference type="STRING" id="695850.A0A067BUW7"/>
<protein>
    <recommendedName>
        <fullName evidence="8">WW domain-containing protein</fullName>
    </recommendedName>
</protein>
<dbReference type="PANTHER" id="PTHR12144:SF0">
    <property type="entry name" value="NEGATIVE ELONGATION FACTOR C_D"/>
    <property type="match status" value="1"/>
</dbReference>
<keyword evidence="6" id="KW-0539">Nucleus</keyword>
<dbReference type="PROSITE" id="PS50020">
    <property type="entry name" value="WW_DOMAIN_2"/>
    <property type="match status" value="2"/>
</dbReference>
<dbReference type="GeneID" id="24134054"/>
<dbReference type="Pfam" id="PF00397">
    <property type="entry name" value="WW"/>
    <property type="match status" value="2"/>
</dbReference>
<dbReference type="OMA" id="CHSEHTY"/>
<accession>A0A067BUW7</accession>
<dbReference type="SMART" id="SM00456">
    <property type="entry name" value="WW"/>
    <property type="match status" value="2"/>
</dbReference>
<dbReference type="GO" id="GO:0032021">
    <property type="term" value="C:NELF complex"/>
    <property type="evidence" value="ECO:0007669"/>
    <property type="project" value="TreeGrafter"/>
</dbReference>
<evidence type="ECO:0000259" key="8">
    <source>
        <dbReference type="PROSITE" id="PS50020"/>
    </source>
</evidence>
<dbReference type="InterPro" id="IPR036020">
    <property type="entry name" value="WW_dom_sf"/>
</dbReference>
<sequence length="813" mass="90735">MAVWTEHKTKDGRSYYYNKATKASVWERPDDFVPAEVPSASKQAWEERMDKTSLRLYYYDRVSKTSQWIKPENVEITSYVTKDDLEKIASKADGAADDATAKKLEKKKSSSKLTEDAESPSRKRAKRKATEDDETLVASGEAQVTATADDTSAKDDEKAKKRKKREKHASSKLKAKNKPKRTGRATSTLILRDDDDMGALAEAIQDEAAPAFQILGKTDAIMELDILSSINGFLRAHTDANGPELLVKQLSSSYRGHPEMTRLVSSWLDILDAPDPALLAANGPATMASVMTAKEAAVWDGPDALTFAYLKASIMERYDPKLLSNVLSDSIGEPTWLKAMLQDQQWRLMLIELAEKHSTCGLLQYAIRRISEAGHHKEIASITNANVFFSVFNAIVTDMLQRMPSASVEEARDDLHALQKMCAHAAYSHVYTQEVLLQLDTHLRAQDGAAMALRTKLDRLRQELHGSVLAKHGVRKVQAFHVLKRAQLTQTFPDLAQAIDMLYRERKCSAACAELLKHVYAQPSPPPVAHVREHLVLEYLTDALFHPYESITESHRSACAHVLAYAASVVDDRSLLDTHAISAQACPPFEAIATALQETSVVCKSETTLSYNMHESEAIEKVLRTMETPVVAMGVLHWLGRLLESKSFLNGPFLHACFPVFLKLLRHDIELHMAQWPTVFNVLVKALMCQPESNPVKVLELKRETLRCMVHLMTVGYVLPVLHFISQSTDALDQALLRNFVQLVLSRIAPPFSERFVTEWTTVLVHPKVLLALKSCPTDTKAKLQQYAVYCADLGSAIVPHESLRVLGESFDA</sequence>
<dbReference type="AlphaFoldDB" id="A0A067BUW7"/>
<evidence type="ECO:0000256" key="4">
    <source>
        <dbReference type="ARBA" id="ARBA00023015"/>
    </source>
</evidence>
<keyword evidence="5" id="KW-0804">Transcription</keyword>
<feature type="compositionally biased region" description="Basic residues" evidence="7">
    <location>
        <begin position="160"/>
        <end position="183"/>
    </location>
</feature>
<keyword evidence="4" id="KW-0805">Transcription regulation</keyword>
<evidence type="ECO:0000313" key="9">
    <source>
        <dbReference type="EMBL" id="KDO22068.1"/>
    </source>
</evidence>
<dbReference type="VEuPathDB" id="FungiDB:SPRG_12055"/>
<dbReference type="SUPFAM" id="SSF51045">
    <property type="entry name" value="WW domain"/>
    <property type="match status" value="2"/>
</dbReference>
<dbReference type="Pfam" id="PF04858">
    <property type="entry name" value="TH1"/>
    <property type="match status" value="1"/>
</dbReference>
<evidence type="ECO:0000256" key="6">
    <source>
        <dbReference type="ARBA" id="ARBA00023242"/>
    </source>
</evidence>
<dbReference type="KEGG" id="spar:SPRG_12055"/>
<evidence type="ECO:0000256" key="2">
    <source>
        <dbReference type="ARBA" id="ARBA00005726"/>
    </source>
</evidence>
<comment type="similarity">
    <text evidence="2">Belongs to the NELF-D family.</text>
</comment>
<name>A0A067BUW7_SAPPC</name>
<evidence type="ECO:0000256" key="7">
    <source>
        <dbReference type="SAM" id="MobiDB-lite"/>
    </source>
</evidence>
<feature type="domain" description="WW" evidence="8">
    <location>
        <begin position="39"/>
        <end position="73"/>
    </location>
</feature>
<evidence type="ECO:0000256" key="3">
    <source>
        <dbReference type="ARBA" id="ARBA00022491"/>
    </source>
</evidence>
<dbReference type="CDD" id="cd00201">
    <property type="entry name" value="WW"/>
    <property type="match status" value="2"/>
</dbReference>
<keyword evidence="10" id="KW-1185">Reference proteome</keyword>
<dbReference type="OrthoDB" id="511287at2759"/>
<comment type="subcellular location">
    <subcellularLocation>
        <location evidence="1">Nucleus</location>
    </subcellularLocation>
</comment>
<dbReference type="GO" id="GO:0034244">
    <property type="term" value="P:negative regulation of transcription elongation by RNA polymerase II"/>
    <property type="evidence" value="ECO:0007669"/>
    <property type="project" value="TreeGrafter"/>
</dbReference>
<evidence type="ECO:0000256" key="5">
    <source>
        <dbReference type="ARBA" id="ARBA00023163"/>
    </source>
</evidence>
<dbReference type="RefSeq" id="XP_012207212.1">
    <property type="nucleotide sequence ID" value="XM_012351822.1"/>
</dbReference>
<gene>
    <name evidence="9" type="ORF">SPRG_12055</name>
</gene>